<evidence type="ECO:0000313" key="2">
    <source>
        <dbReference type="EMBL" id="QIP13938.1"/>
    </source>
</evidence>
<gene>
    <name evidence="2" type="ORF">G8759_15620</name>
</gene>
<accession>A0A6G9ANE8</accession>
<dbReference type="InterPro" id="IPR013097">
    <property type="entry name" value="Dabb"/>
</dbReference>
<keyword evidence="3" id="KW-1185">Reference proteome</keyword>
<dbReference type="SUPFAM" id="SSF54909">
    <property type="entry name" value="Dimeric alpha+beta barrel"/>
    <property type="match status" value="1"/>
</dbReference>
<evidence type="ECO:0000313" key="3">
    <source>
        <dbReference type="Proteomes" id="UP000501802"/>
    </source>
</evidence>
<dbReference type="KEGG" id="spib:G8759_15620"/>
<dbReference type="InterPro" id="IPR011008">
    <property type="entry name" value="Dimeric_a/b-barrel"/>
</dbReference>
<dbReference type="Pfam" id="PF07876">
    <property type="entry name" value="Dabb"/>
    <property type="match status" value="1"/>
</dbReference>
<proteinExistence type="predicted"/>
<dbReference type="PROSITE" id="PS51502">
    <property type="entry name" value="S_R_A_B_BARREL"/>
    <property type="match status" value="1"/>
</dbReference>
<evidence type="ECO:0000259" key="1">
    <source>
        <dbReference type="PROSITE" id="PS51502"/>
    </source>
</evidence>
<name>A0A6G9ANE8_9BACT</name>
<protein>
    <submittedName>
        <fullName evidence="2">Dabb family protein</fullName>
    </submittedName>
</protein>
<dbReference type="SMART" id="SM00886">
    <property type="entry name" value="Dabb"/>
    <property type="match status" value="1"/>
</dbReference>
<sequence>MIQHSVIFSLKHAPGSMLELAFFEAVRQLATIPGVGQLSCLRQISAKNQFAFGLSMVFASQDEYDQYNQHPLHQAFVEQHWINEVTEFMEIDFQPMD</sequence>
<organism evidence="2 3">
    <name type="scientific">Spirosoma aureum</name>
    <dbReference type="NCBI Taxonomy" id="2692134"/>
    <lineage>
        <taxon>Bacteria</taxon>
        <taxon>Pseudomonadati</taxon>
        <taxon>Bacteroidota</taxon>
        <taxon>Cytophagia</taxon>
        <taxon>Cytophagales</taxon>
        <taxon>Cytophagaceae</taxon>
        <taxon>Spirosoma</taxon>
    </lineage>
</organism>
<dbReference type="RefSeq" id="WP_167209505.1">
    <property type="nucleotide sequence ID" value="NZ_CP050063.1"/>
</dbReference>
<reference evidence="2 3" key="1">
    <citation type="submission" date="2020-03" db="EMBL/GenBank/DDBJ databases">
        <authorList>
            <person name="Kim M.K."/>
        </authorList>
    </citation>
    <scope>NUCLEOTIDE SEQUENCE [LARGE SCALE GENOMIC DNA]</scope>
    <source>
        <strain evidence="2 3">BT328</strain>
    </source>
</reference>
<feature type="domain" description="Stress-response A/B barrel" evidence="1">
    <location>
        <begin position="2"/>
        <end position="93"/>
    </location>
</feature>
<dbReference type="AlphaFoldDB" id="A0A6G9ANE8"/>
<dbReference type="EMBL" id="CP050063">
    <property type="protein sequence ID" value="QIP13938.1"/>
    <property type="molecule type" value="Genomic_DNA"/>
</dbReference>
<dbReference type="Proteomes" id="UP000501802">
    <property type="component" value="Chromosome"/>
</dbReference>
<dbReference type="Gene3D" id="3.30.70.100">
    <property type="match status" value="1"/>
</dbReference>